<dbReference type="Proteomes" id="UP001144673">
    <property type="component" value="Chromosome 6"/>
</dbReference>
<dbReference type="Pfam" id="PF04371">
    <property type="entry name" value="PAD_porph"/>
    <property type="match status" value="1"/>
</dbReference>
<gene>
    <name evidence="2" type="ORF">LMH87_000347</name>
</gene>
<dbReference type="Gene3D" id="3.75.10.10">
    <property type="entry name" value="L-arginine/glycine Amidinotransferase, Chain A"/>
    <property type="match status" value="1"/>
</dbReference>
<dbReference type="PANTHER" id="PTHR31377">
    <property type="entry name" value="AGMATINE DEIMINASE-RELATED"/>
    <property type="match status" value="1"/>
</dbReference>
<evidence type="ECO:0000313" key="3">
    <source>
        <dbReference type="Proteomes" id="UP001144673"/>
    </source>
</evidence>
<comment type="caution">
    <text evidence="2">The sequence shown here is derived from an EMBL/GenBank/DDBJ whole genome shotgun (WGS) entry which is preliminary data.</text>
</comment>
<proteinExistence type="predicted"/>
<accession>A0A9W8QEC9</accession>
<dbReference type="GeneID" id="80887506"/>
<name>A0A9W8QEC9_AKAMU</name>
<dbReference type="AlphaFoldDB" id="A0A9W8QEC9"/>
<sequence>MEIPRVCSSLVTEGGSLEVDGEGTLLITESSVLNDNRNPGQSRQDIEAELARTLGIKKFIWIPGRKGLEITDGHIDGIARFMAPGHVLLSRPSELDDSVWTRIYEEAYDVLRNSTDAKGRKLQITEITEADMNHIGLDEEELDDINAGKEDAPALTYVNYLLVNDGIIFPQFGDNKADAAALKVIRSLYKDRDVEPVYIQELPFLGGGIHCSTQEVPDPAS</sequence>
<dbReference type="RefSeq" id="XP_056055206.1">
    <property type="nucleotide sequence ID" value="XM_056198238.1"/>
</dbReference>
<dbReference type="GO" id="GO:0047632">
    <property type="term" value="F:agmatine deiminase activity"/>
    <property type="evidence" value="ECO:0007669"/>
    <property type="project" value="TreeGrafter"/>
</dbReference>
<evidence type="ECO:0008006" key="4">
    <source>
        <dbReference type="Google" id="ProtNLM"/>
    </source>
</evidence>
<dbReference type="EMBL" id="JAJHUN010000007">
    <property type="protein sequence ID" value="KAJ4155082.1"/>
    <property type="molecule type" value="Genomic_DNA"/>
</dbReference>
<protein>
    <recommendedName>
        <fullName evidence="4">Agmatine deiminase</fullName>
    </recommendedName>
</protein>
<reference evidence="2" key="1">
    <citation type="journal article" date="2023" name="Access Microbiol">
        <title>De-novo genome assembly for Akanthomyces muscarius, a biocontrol agent of insect agricultural pests.</title>
        <authorList>
            <person name="Erdos Z."/>
            <person name="Studholme D.J."/>
            <person name="Raymond B."/>
            <person name="Sharma M."/>
        </authorList>
    </citation>
    <scope>NUCLEOTIDE SEQUENCE</scope>
    <source>
        <strain evidence="2">Ve6</strain>
    </source>
</reference>
<evidence type="ECO:0000256" key="1">
    <source>
        <dbReference type="ARBA" id="ARBA00022801"/>
    </source>
</evidence>
<dbReference type="GO" id="GO:0004668">
    <property type="term" value="F:protein-arginine deiminase activity"/>
    <property type="evidence" value="ECO:0007669"/>
    <property type="project" value="InterPro"/>
</dbReference>
<dbReference type="KEGG" id="amus:LMH87_000347"/>
<organism evidence="2 3">
    <name type="scientific">Akanthomyces muscarius</name>
    <name type="common">Entomopathogenic fungus</name>
    <name type="synonym">Lecanicillium muscarium</name>
    <dbReference type="NCBI Taxonomy" id="2231603"/>
    <lineage>
        <taxon>Eukaryota</taxon>
        <taxon>Fungi</taxon>
        <taxon>Dikarya</taxon>
        <taxon>Ascomycota</taxon>
        <taxon>Pezizomycotina</taxon>
        <taxon>Sordariomycetes</taxon>
        <taxon>Hypocreomycetidae</taxon>
        <taxon>Hypocreales</taxon>
        <taxon>Cordycipitaceae</taxon>
        <taxon>Akanthomyces</taxon>
    </lineage>
</organism>
<evidence type="ECO:0000313" key="2">
    <source>
        <dbReference type="EMBL" id="KAJ4155082.1"/>
    </source>
</evidence>
<dbReference type="SUPFAM" id="SSF55909">
    <property type="entry name" value="Pentein"/>
    <property type="match status" value="1"/>
</dbReference>
<keyword evidence="3" id="KW-1185">Reference proteome</keyword>
<dbReference type="InterPro" id="IPR007466">
    <property type="entry name" value="Peptidyl-Arg-deiminase_porph"/>
</dbReference>
<dbReference type="PANTHER" id="PTHR31377:SF0">
    <property type="entry name" value="AGMATINE DEIMINASE-RELATED"/>
    <property type="match status" value="1"/>
</dbReference>
<keyword evidence="1" id="KW-0378">Hydrolase</keyword>
<dbReference type="GO" id="GO:0009446">
    <property type="term" value="P:putrescine biosynthetic process"/>
    <property type="evidence" value="ECO:0007669"/>
    <property type="project" value="InterPro"/>
</dbReference>